<evidence type="ECO:0000313" key="18">
    <source>
        <dbReference type="Proteomes" id="UP000433532"/>
    </source>
</evidence>
<evidence type="ECO:0000313" key="11">
    <source>
        <dbReference type="EMBL" id="RCI74714.1"/>
    </source>
</evidence>
<protein>
    <submittedName>
        <fullName evidence="13">C40 family peptidase</fullName>
    </submittedName>
    <submittedName>
        <fullName evidence="7">Murein DD-endopeptidase MepH</fullName>
        <ecNumber evidence="7">3.4.-.-</ecNumber>
    </submittedName>
    <submittedName>
        <fullName evidence="8">Peptidoglycan endopeptidase</fullName>
    </submittedName>
</protein>
<dbReference type="InterPro" id="IPR051202">
    <property type="entry name" value="Peptidase_C40"/>
</dbReference>
<evidence type="ECO:0000313" key="16">
    <source>
        <dbReference type="Proteomes" id="UP000253594"/>
    </source>
</evidence>
<dbReference type="EMBL" id="CVVU01000238">
    <property type="protein sequence ID" value="CRP72178.1"/>
    <property type="molecule type" value="Genomic_DNA"/>
</dbReference>
<name>A0A071L396_PSEAI</name>
<dbReference type="Proteomes" id="UP000433532">
    <property type="component" value="Unassembled WGS sequence"/>
</dbReference>
<keyword evidence="4" id="KW-0788">Thiol protease</keyword>
<dbReference type="EMBL" id="WOAD01000009">
    <property type="protein sequence ID" value="MUI36074.1"/>
    <property type="molecule type" value="Genomic_DNA"/>
</dbReference>
<sequence length="198" mass="21938">MRSPFLTCLSVGFAALLAALSTPSLASNQVTHTFKPSKNSTLSPSRVVSTRQSANRSVVAAAASEVTDRAFSMIGTPYRWGGTTPKKGFDCSGLVNYVFQDVDDVDLPRTARAIYNMDNNKVSRGKLQPGDLVFFRIRSRSVDHVGIYVGNDRFVHAPRRGKKVRVSDLNSSYWKRHYLAGKRILPTTLAQVESTRKR</sequence>
<accession>A0A071L396</accession>
<comment type="similarity">
    <text evidence="1">Belongs to the peptidase C40 family.</text>
</comment>
<evidence type="ECO:0000313" key="13">
    <source>
        <dbReference type="EMBL" id="WOS79645.1"/>
    </source>
</evidence>
<dbReference type="SMR" id="A0A071L396"/>
<organism evidence="7 14">
    <name type="scientific">Pseudomonas aeruginosa</name>
    <dbReference type="NCBI Taxonomy" id="287"/>
    <lineage>
        <taxon>Bacteria</taxon>
        <taxon>Pseudomonadati</taxon>
        <taxon>Pseudomonadota</taxon>
        <taxon>Gammaproteobacteria</taxon>
        <taxon>Pseudomonadales</taxon>
        <taxon>Pseudomonadaceae</taxon>
        <taxon>Pseudomonas</taxon>
    </lineage>
</organism>
<evidence type="ECO:0000313" key="12">
    <source>
        <dbReference type="EMBL" id="RPM11039.1"/>
    </source>
</evidence>
<accession>A0A1S1C8X8</accession>
<reference evidence="9" key="8">
    <citation type="submission" date="2020-01" db="EMBL/GenBank/DDBJ databases">
        <title>Bacteria Cultured from War Wounds Associated with the Conflict in Eastern Ukraine.</title>
        <authorList>
            <person name="Snesrud E."/>
            <person name="Galac M.R."/>
            <person name="Mc Gann P."/>
            <person name="Valentine K."/>
            <person name="Viacheslav K."/>
        </authorList>
    </citation>
    <scope>NUCLEOTIDE SEQUENCE</scope>
    <source>
        <strain evidence="9">VNMU148</strain>
    </source>
</reference>
<evidence type="ECO:0000313" key="8">
    <source>
        <dbReference type="EMBL" id="MUI36074.1"/>
    </source>
</evidence>
<reference evidence="11 16" key="5">
    <citation type="submission" date="2018-07" db="EMBL/GenBank/DDBJ databases">
        <title>Mechanisms of high-level aminoglycoside resistance among Gram-negative pathogens in Brazil.</title>
        <authorList>
            <person name="Ballaben A.S."/>
            <person name="Darini A.L.C."/>
            <person name="Doi Y."/>
        </authorList>
    </citation>
    <scope>NUCLEOTIDE SEQUENCE [LARGE SCALE GENOMIC DNA]</scope>
    <source>
        <strain evidence="11 16">B2-305</strain>
    </source>
</reference>
<dbReference type="AlphaFoldDB" id="A0A071L396"/>
<reference evidence="13" key="9">
    <citation type="submission" date="2023-06" db="EMBL/GenBank/DDBJ databases">
        <authorList>
            <consortium name="Clinical and Environmental Microbiology Branch: Whole genome sequencing antimicrobial resistance pathogens in the healthcare setting"/>
        </authorList>
    </citation>
    <scope>NUCLEOTIDE SEQUENCE</scope>
    <source>
        <strain evidence="13">2021CK-01020</strain>
    </source>
</reference>
<dbReference type="SUPFAM" id="SSF54001">
    <property type="entry name" value="Cysteine proteinases"/>
    <property type="match status" value="1"/>
</dbReference>
<evidence type="ECO:0000313" key="10">
    <source>
        <dbReference type="EMBL" id="OTI59811.1"/>
    </source>
</evidence>
<dbReference type="PANTHER" id="PTHR47053">
    <property type="entry name" value="MUREIN DD-ENDOPEPTIDASE MEPH-RELATED"/>
    <property type="match status" value="1"/>
</dbReference>
<evidence type="ECO:0000259" key="6">
    <source>
        <dbReference type="PROSITE" id="PS51935"/>
    </source>
</evidence>
<keyword evidence="3 7" id="KW-0378">Hydrolase</keyword>
<gene>
    <name evidence="7" type="primary">mepH_3</name>
    <name evidence="10" type="ORF">CAZ10_20110</name>
    <name evidence="11" type="ORF">DT376_11480</name>
    <name evidence="8" type="ORF">GNQ48_13730</name>
    <name evidence="9" type="ORF">GUL26_02715</name>
    <name evidence="12" type="ORF">IPC1295_22290</name>
    <name evidence="13" type="ORF">L4V69_10960</name>
    <name evidence="7" type="ORF">PAERUG_P19_London_7_VIM_2_05_10_05349</name>
</gene>
<dbReference type="EMBL" id="NFFZ01000010">
    <property type="protein sequence ID" value="OTI59811.1"/>
    <property type="molecule type" value="Genomic_DNA"/>
</dbReference>
<reference evidence="10 15" key="3">
    <citation type="submission" date="2017-05" db="EMBL/GenBank/DDBJ databases">
        <authorList>
            <person name="Song R."/>
            <person name="Chenine A.L."/>
            <person name="Ruprecht R.M."/>
        </authorList>
    </citation>
    <scope>NUCLEOTIDE SEQUENCE [LARGE SCALE GENOMIC DNA]</scope>
    <source>
        <strain evidence="10 15">S567_C10_BS</strain>
    </source>
</reference>
<dbReference type="Proteomes" id="UP000253594">
    <property type="component" value="Unassembled WGS sequence"/>
</dbReference>
<dbReference type="Proteomes" id="UP000194857">
    <property type="component" value="Unassembled WGS sequence"/>
</dbReference>
<dbReference type="GO" id="GO:0006508">
    <property type="term" value="P:proteolysis"/>
    <property type="evidence" value="ECO:0007669"/>
    <property type="project" value="UniProtKB-KW"/>
</dbReference>
<dbReference type="EMBL" id="NSNE01000014">
    <property type="protein sequence ID" value="RPM11039.1"/>
    <property type="molecule type" value="Genomic_DNA"/>
</dbReference>
<evidence type="ECO:0000256" key="5">
    <source>
        <dbReference type="SAM" id="SignalP"/>
    </source>
</evidence>
<reference evidence="13" key="10">
    <citation type="submission" date="2023-10" db="EMBL/GenBank/DDBJ databases">
        <title>Pathogen: clinical or host-associated sample.</title>
        <authorList>
            <person name="Hergert J."/>
            <person name="Casey R."/>
            <person name="Wagner J."/>
            <person name="Young E.L."/>
            <person name="Oakeson K.F."/>
        </authorList>
    </citation>
    <scope>NUCLEOTIDE SEQUENCE</scope>
    <source>
        <strain evidence="13">2021CK-01020</strain>
    </source>
</reference>
<evidence type="ECO:0000256" key="4">
    <source>
        <dbReference type="ARBA" id="ARBA00022807"/>
    </source>
</evidence>
<reference evidence="12 17" key="6">
    <citation type="submission" date="2019-01" db="EMBL/GenBank/DDBJ databases">
        <title>The Pseudomonas aeruginosa pan-genome provides new insights on its population structure, horizontal gene transfer and pathogenicity.</title>
        <authorList>
            <person name="Freschi L."/>
            <person name="Vincent A.T."/>
            <person name="Jeukens J."/>
            <person name="Emond-Rheault J.-G."/>
            <person name="Kukavica-Ibrulj I."/>
            <person name="Dupont M.-J."/>
            <person name="Charette S.J."/>
            <person name="Boyle B."/>
            <person name="Levesque R.C."/>
        </authorList>
    </citation>
    <scope>NUCLEOTIDE SEQUENCE [LARGE SCALE GENOMIC DNA]</scope>
    <source>
        <strain evidence="12 17">PA-W36</strain>
    </source>
</reference>
<dbReference type="Gene3D" id="3.90.1720.10">
    <property type="entry name" value="endopeptidase domain like (from Nostoc punctiforme)"/>
    <property type="match status" value="1"/>
</dbReference>
<dbReference type="Proteomes" id="UP000644192">
    <property type="component" value="Unassembled WGS sequence"/>
</dbReference>
<dbReference type="KEGG" id="paeb:NCGM1900_2796"/>
<evidence type="ECO:0000256" key="2">
    <source>
        <dbReference type="ARBA" id="ARBA00022670"/>
    </source>
</evidence>
<evidence type="ECO:0000313" key="17">
    <source>
        <dbReference type="Proteomes" id="UP000284767"/>
    </source>
</evidence>
<reference evidence="14" key="2">
    <citation type="submission" date="2015-06" db="EMBL/GenBank/DDBJ databases">
        <authorList>
            <person name="Radhakrishnan Rajesh"/>
            <person name="Underwood Anthony"/>
            <person name="Al-Shahib Ali"/>
        </authorList>
    </citation>
    <scope>NUCLEOTIDE SEQUENCE [LARGE SCALE GENOMIC DNA]</scope>
    <source>
        <strain evidence="14">P19_London_7_VIM_2_05_10</strain>
    </source>
</reference>
<dbReference type="OMA" id="MHAVNDK"/>
<evidence type="ECO:0000313" key="15">
    <source>
        <dbReference type="Proteomes" id="UP000194857"/>
    </source>
</evidence>
<evidence type="ECO:0000313" key="7">
    <source>
        <dbReference type="EMBL" id="CRP72178.1"/>
    </source>
</evidence>
<dbReference type="EMBL" id="QORE01000310">
    <property type="protein sequence ID" value="RCI74714.1"/>
    <property type="molecule type" value="Genomic_DNA"/>
</dbReference>
<dbReference type="EMBL" id="WXZT01000001">
    <property type="protein sequence ID" value="MZZ11153.1"/>
    <property type="molecule type" value="Genomic_DNA"/>
</dbReference>
<dbReference type="Pfam" id="PF00877">
    <property type="entry name" value="NLPC_P60"/>
    <property type="match status" value="1"/>
</dbReference>
<dbReference type="GO" id="GO:0008234">
    <property type="term" value="F:cysteine-type peptidase activity"/>
    <property type="evidence" value="ECO:0007669"/>
    <property type="project" value="UniProtKB-KW"/>
</dbReference>
<evidence type="ECO:0000256" key="3">
    <source>
        <dbReference type="ARBA" id="ARBA00022801"/>
    </source>
</evidence>
<dbReference type="EMBL" id="CP136986">
    <property type="protein sequence ID" value="WOS79645.1"/>
    <property type="molecule type" value="Genomic_DNA"/>
</dbReference>
<keyword evidence="5" id="KW-0732">Signal</keyword>
<reference evidence="7" key="1">
    <citation type="submission" date="2015-06" db="EMBL/GenBank/DDBJ databases">
        <authorList>
            <person name="Radhakrishnan R."/>
            <person name="Underwood A."/>
            <person name="Al-Shahib A."/>
        </authorList>
    </citation>
    <scope>NUCLEOTIDE SEQUENCE</scope>
    <source>
        <strain evidence="7">P19_London_7_VIM_2_05_10</strain>
    </source>
</reference>
<feature type="signal peptide" evidence="5">
    <location>
        <begin position="1"/>
        <end position="26"/>
    </location>
</feature>
<dbReference type="PANTHER" id="PTHR47053:SF1">
    <property type="entry name" value="MUREIN DD-ENDOPEPTIDASE MEPH-RELATED"/>
    <property type="match status" value="1"/>
</dbReference>
<dbReference type="PROSITE" id="PS51935">
    <property type="entry name" value="NLPC_P60"/>
    <property type="match status" value="1"/>
</dbReference>
<evidence type="ECO:0000256" key="1">
    <source>
        <dbReference type="ARBA" id="ARBA00007074"/>
    </source>
</evidence>
<dbReference type="Proteomes" id="UP000284767">
    <property type="component" value="Unassembled WGS sequence"/>
</dbReference>
<reference evidence="8 18" key="7">
    <citation type="submission" date="2019-11" db="EMBL/GenBank/DDBJ databases">
        <title>Genomes of ocular Pseudomonas aeruginosa isolates.</title>
        <authorList>
            <person name="Khan M."/>
            <person name="Rice S.A."/>
            <person name="Willcox M.D.P."/>
            <person name="Stapleton F."/>
        </authorList>
    </citation>
    <scope>NUCLEOTIDE SEQUENCE [LARGE SCALE GENOMIC DNA]</scope>
    <source>
        <strain evidence="8 18">PA221</strain>
    </source>
</reference>
<dbReference type="InterPro" id="IPR000064">
    <property type="entry name" value="NLP_P60_dom"/>
</dbReference>
<evidence type="ECO:0000313" key="14">
    <source>
        <dbReference type="Proteomes" id="UP000045039"/>
    </source>
</evidence>
<dbReference type="EC" id="3.4.-.-" evidence="7"/>
<dbReference type="Proteomes" id="UP001297540">
    <property type="component" value="Chromosome"/>
</dbReference>
<dbReference type="Proteomes" id="UP000045039">
    <property type="component" value="Unassembled WGS sequence"/>
</dbReference>
<feature type="chain" id="PRO_5015027823" evidence="5">
    <location>
        <begin position="27"/>
        <end position="198"/>
    </location>
</feature>
<evidence type="ECO:0000313" key="9">
    <source>
        <dbReference type="EMBL" id="MZZ11153.1"/>
    </source>
</evidence>
<reference evidence="12 17" key="4">
    <citation type="submission" date="2017-08" db="EMBL/GenBank/DDBJ databases">
        <authorList>
            <person name="Feschi L."/>
            <person name="Jeukens J."/>
            <person name="Emond-Rheault J.-G."/>
            <person name="Kukavica-Ibrulj I."/>
            <person name="Boyle B."/>
            <person name="Levesque R.C."/>
        </authorList>
    </citation>
    <scope>NUCLEOTIDE SEQUENCE [LARGE SCALE GENOMIC DNA]</scope>
    <source>
        <strain evidence="12 17">PA-W36</strain>
    </source>
</reference>
<dbReference type="RefSeq" id="WP_003103763.1">
    <property type="nucleotide sequence ID" value="NZ_AP014622.1"/>
</dbReference>
<proteinExistence type="inferred from homology"/>
<feature type="domain" description="NlpC/P60" evidence="6">
    <location>
        <begin position="60"/>
        <end position="185"/>
    </location>
</feature>
<dbReference type="InterPro" id="IPR038765">
    <property type="entry name" value="Papain-like_cys_pep_sf"/>
</dbReference>
<keyword evidence="2" id="KW-0645">Protease</keyword>